<dbReference type="InterPro" id="IPR023393">
    <property type="entry name" value="START-like_dom_sf"/>
</dbReference>
<comment type="caution">
    <text evidence="1">The sequence shown here is derived from an EMBL/GenBank/DDBJ whole genome shotgun (WGS) entry which is preliminary data.</text>
</comment>
<dbReference type="RefSeq" id="WP_345682138.1">
    <property type="nucleotide sequence ID" value="NZ_BAABRO010000001.1"/>
</dbReference>
<evidence type="ECO:0000313" key="2">
    <source>
        <dbReference type="Proteomes" id="UP001416858"/>
    </source>
</evidence>
<dbReference type="InterPro" id="IPR019587">
    <property type="entry name" value="Polyketide_cyclase/dehydratase"/>
</dbReference>
<dbReference type="EMBL" id="BAABRO010000001">
    <property type="protein sequence ID" value="GAA5505042.1"/>
    <property type="molecule type" value="Genomic_DNA"/>
</dbReference>
<accession>A0ABP9VMV2</accession>
<keyword evidence="2" id="KW-1185">Reference proteome</keyword>
<dbReference type="SUPFAM" id="SSF55961">
    <property type="entry name" value="Bet v1-like"/>
    <property type="match status" value="1"/>
</dbReference>
<proteinExistence type="predicted"/>
<reference evidence="1 2" key="1">
    <citation type="submission" date="2024-02" db="EMBL/GenBank/DDBJ databases">
        <title>Rhodopirellula caenicola NBRC 110016.</title>
        <authorList>
            <person name="Ichikawa N."/>
            <person name="Katano-Makiyama Y."/>
            <person name="Hidaka K."/>
        </authorList>
    </citation>
    <scope>NUCLEOTIDE SEQUENCE [LARGE SCALE GENOMIC DNA]</scope>
    <source>
        <strain evidence="1 2">NBRC 110016</strain>
    </source>
</reference>
<dbReference type="Gene3D" id="3.30.530.20">
    <property type="match status" value="1"/>
</dbReference>
<sequence length="161" mass="18454">MQNTTSILIDRNIDDVFRLTHQHVAEWSIIVVEDEVIEEKPGGVGTTFRTVTEDHGKRMEFAGVVTRCEPPYVHAVHLTGKMFDIDAEYVFNESNGRTRVTQRATVTGNGVFRWFMLLLGWAMKRSHCKASEQEMESLKRFCETEARSDHAQTLQRVPPNT</sequence>
<organism evidence="1 2">
    <name type="scientific">Novipirellula caenicola</name>
    <dbReference type="NCBI Taxonomy" id="1536901"/>
    <lineage>
        <taxon>Bacteria</taxon>
        <taxon>Pseudomonadati</taxon>
        <taxon>Planctomycetota</taxon>
        <taxon>Planctomycetia</taxon>
        <taxon>Pirellulales</taxon>
        <taxon>Pirellulaceae</taxon>
        <taxon>Novipirellula</taxon>
    </lineage>
</organism>
<dbReference type="Proteomes" id="UP001416858">
    <property type="component" value="Unassembled WGS sequence"/>
</dbReference>
<name>A0ABP9VMV2_9BACT</name>
<dbReference type="Pfam" id="PF10604">
    <property type="entry name" value="Polyketide_cyc2"/>
    <property type="match status" value="1"/>
</dbReference>
<evidence type="ECO:0000313" key="1">
    <source>
        <dbReference type="EMBL" id="GAA5505042.1"/>
    </source>
</evidence>
<protein>
    <recommendedName>
        <fullName evidence="3">Polyketide cyclase / dehydrase and lipid transport</fullName>
    </recommendedName>
</protein>
<evidence type="ECO:0008006" key="3">
    <source>
        <dbReference type="Google" id="ProtNLM"/>
    </source>
</evidence>
<gene>
    <name evidence="1" type="ORF">Rcae01_00483</name>
</gene>